<feature type="compositionally biased region" description="Basic and acidic residues" evidence="1">
    <location>
        <begin position="295"/>
        <end position="324"/>
    </location>
</feature>
<dbReference type="Gene3D" id="2.30.30.100">
    <property type="match status" value="1"/>
</dbReference>
<dbReference type="AlphaFoldDB" id="A0AAJ7WHB2"/>
<evidence type="ECO:0000256" key="1">
    <source>
        <dbReference type="SAM" id="MobiDB-lite"/>
    </source>
</evidence>
<proteinExistence type="predicted"/>
<accession>A0AAJ7WHB2</accession>
<feature type="compositionally biased region" description="Basic and acidic residues" evidence="1">
    <location>
        <begin position="251"/>
        <end position="260"/>
    </location>
</feature>
<feature type="compositionally biased region" description="Basic residues" evidence="1">
    <location>
        <begin position="340"/>
        <end position="351"/>
    </location>
</feature>
<dbReference type="InterPro" id="IPR039267">
    <property type="entry name" value="Lsm11"/>
</dbReference>
<reference evidence="3" key="1">
    <citation type="submission" date="2025-08" db="UniProtKB">
        <authorList>
            <consortium name="RefSeq"/>
        </authorList>
    </citation>
    <scope>IDENTIFICATION</scope>
</reference>
<dbReference type="PANTHER" id="PTHR21415">
    <property type="entry name" value="U7 SNRNA-ASSOCIATED SM-LIKE PROTEIN LSM11"/>
    <property type="match status" value="1"/>
</dbReference>
<keyword evidence="2" id="KW-1185">Reference proteome</keyword>
<dbReference type="KEGG" id="goe:100908975"/>
<evidence type="ECO:0000313" key="3">
    <source>
        <dbReference type="RefSeq" id="XP_028967081.1"/>
    </source>
</evidence>
<dbReference type="SUPFAM" id="SSF50182">
    <property type="entry name" value="Sm-like ribonucleoproteins"/>
    <property type="match status" value="1"/>
</dbReference>
<dbReference type="PANTHER" id="PTHR21415:SF1">
    <property type="entry name" value="U7 SNRNA-ASSOCIATED SM-LIKE PROTEIN LSM11"/>
    <property type="match status" value="1"/>
</dbReference>
<dbReference type="GeneID" id="100908975"/>
<gene>
    <name evidence="3" type="primary">LOC100908975</name>
</gene>
<dbReference type="GO" id="GO:0006398">
    <property type="term" value="P:mRNA 3'-end processing by stem-loop binding and cleavage"/>
    <property type="evidence" value="ECO:0007669"/>
    <property type="project" value="TreeGrafter"/>
</dbReference>
<dbReference type="GO" id="GO:0071209">
    <property type="term" value="F:U7 snRNA binding"/>
    <property type="evidence" value="ECO:0007669"/>
    <property type="project" value="InterPro"/>
</dbReference>
<dbReference type="Proteomes" id="UP000694867">
    <property type="component" value="Unplaced"/>
</dbReference>
<evidence type="ECO:0000313" key="2">
    <source>
        <dbReference type="Proteomes" id="UP000694867"/>
    </source>
</evidence>
<feature type="region of interest" description="Disordered" evidence="1">
    <location>
        <begin position="233"/>
        <end position="359"/>
    </location>
</feature>
<dbReference type="InterPro" id="IPR010920">
    <property type="entry name" value="LSM_dom_sf"/>
</dbReference>
<dbReference type="RefSeq" id="XP_028967081.1">
    <property type="nucleotide sequence ID" value="XM_029111248.1"/>
</dbReference>
<dbReference type="GO" id="GO:0005683">
    <property type="term" value="C:U7 snRNP"/>
    <property type="evidence" value="ECO:0007669"/>
    <property type="project" value="TreeGrafter"/>
</dbReference>
<name>A0AAJ7WHB2_9ACAR</name>
<sequence>MTELQDLSKPIIDPILLITEGTASLPSCASDVAPLDSLLEFDSLSTVDVYAKLDDRARQKIADVRLAEELNGGIRNEDGSMSARKKQHTVLTKISDQWTRGPISILHKALTNKLRVKVWVRSHSTVRSILTGFVAAFDKHLNLALVDVDEAICLSKDGIKSSTLTPEEDLKDLRPVHNEQDYLLFANAHEHRDHARDPIDDGTEYERAKEIVASVGTSEEQRDDGGTHVEPAAAAEKTANDSEKIYNNNDVSHDHPRSENDVGTSTPGAEEIQAVKKKSKAADRQETAIPTGSDLTKETIQKERNSAAHQREKNSGDELLKKTESLNIVEPPEAAEGPKKRTKMKSKRSKHRGDPPTFSQRFIPQLFVRGEQVVMIAFADI</sequence>
<protein>
    <submittedName>
        <fullName evidence="3">Uncharacterized protein LOC100908975</fullName>
    </submittedName>
</protein>
<organism evidence="2 3">
    <name type="scientific">Galendromus occidentalis</name>
    <name type="common">western predatory mite</name>
    <dbReference type="NCBI Taxonomy" id="34638"/>
    <lineage>
        <taxon>Eukaryota</taxon>
        <taxon>Metazoa</taxon>
        <taxon>Ecdysozoa</taxon>
        <taxon>Arthropoda</taxon>
        <taxon>Chelicerata</taxon>
        <taxon>Arachnida</taxon>
        <taxon>Acari</taxon>
        <taxon>Parasitiformes</taxon>
        <taxon>Mesostigmata</taxon>
        <taxon>Gamasina</taxon>
        <taxon>Phytoseioidea</taxon>
        <taxon>Phytoseiidae</taxon>
        <taxon>Typhlodrominae</taxon>
        <taxon>Galendromus</taxon>
    </lineage>
</organism>